<dbReference type="InterPro" id="IPR006311">
    <property type="entry name" value="TAT_signal"/>
</dbReference>
<dbReference type="AlphaFoldDB" id="A0A518G0H3"/>
<evidence type="ECO:0000259" key="3">
    <source>
        <dbReference type="Pfam" id="PF01261"/>
    </source>
</evidence>
<protein>
    <submittedName>
        <fullName evidence="4">Xylose isomerase-like TIM barrel</fullName>
    </submittedName>
</protein>
<evidence type="ECO:0000313" key="4">
    <source>
        <dbReference type="EMBL" id="QDV22040.1"/>
    </source>
</evidence>
<evidence type="ECO:0000256" key="2">
    <source>
        <dbReference type="SAM" id="SignalP"/>
    </source>
</evidence>
<dbReference type="OrthoDB" id="9782669at2"/>
<name>A0A518G0H3_9BACT</name>
<reference evidence="4 5" key="1">
    <citation type="submission" date="2019-02" db="EMBL/GenBank/DDBJ databases">
        <title>Deep-cultivation of Planctomycetes and their phenomic and genomic characterization uncovers novel biology.</title>
        <authorList>
            <person name="Wiegand S."/>
            <person name="Jogler M."/>
            <person name="Boedeker C."/>
            <person name="Pinto D."/>
            <person name="Vollmers J."/>
            <person name="Rivas-Marin E."/>
            <person name="Kohn T."/>
            <person name="Peeters S.H."/>
            <person name="Heuer A."/>
            <person name="Rast P."/>
            <person name="Oberbeckmann S."/>
            <person name="Bunk B."/>
            <person name="Jeske O."/>
            <person name="Meyerdierks A."/>
            <person name="Storesund J.E."/>
            <person name="Kallscheuer N."/>
            <person name="Luecker S."/>
            <person name="Lage O.M."/>
            <person name="Pohl T."/>
            <person name="Merkel B.J."/>
            <person name="Hornburger P."/>
            <person name="Mueller R.-W."/>
            <person name="Bruemmer F."/>
            <person name="Labrenz M."/>
            <person name="Spormann A.M."/>
            <person name="Op den Camp H."/>
            <person name="Overmann J."/>
            <person name="Amann R."/>
            <person name="Jetten M.S.M."/>
            <person name="Mascher T."/>
            <person name="Medema M.H."/>
            <person name="Devos D.P."/>
            <person name="Kaster A.-K."/>
            <person name="Ovreas L."/>
            <person name="Rohde M."/>
            <person name="Galperin M.Y."/>
            <person name="Jogler C."/>
        </authorList>
    </citation>
    <scope>NUCLEOTIDE SEQUENCE [LARGE SCALE GENOMIC DNA]</scope>
    <source>
        <strain evidence="4 5">Q31a</strain>
    </source>
</reference>
<feature type="signal peptide" evidence="2">
    <location>
        <begin position="1"/>
        <end position="28"/>
    </location>
</feature>
<dbReference type="Gene3D" id="3.20.20.150">
    <property type="entry name" value="Divalent-metal-dependent TIM barrel enzymes"/>
    <property type="match status" value="1"/>
</dbReference>
<dbReference type="InterPro" id="IPR036237">
    <property type="entry name" value="Xyl_isomerase-like_sf"/>
</dbReference>
<dbReference type="InterPro" id="IPR013022">
    <property type="entry name" value="Xyl_isomerase-like_TIM-brl"/>
</dbReference>
<dbReference type="PANTHER" id="PTHR43489:SF7">
    <property type="entry name" value="3-DEHYDRO-D-GULOSIDE 4-EPIMERASE-RELATED"/>
    <property type="match status" value="1"/>
</dbReference>
<feature type="domain" description="Xylose isomerase-like TIM barrel" evidence="3">
    <location>
        <begin position="62"/>
        <end position="287"/>
    </location>
</feature>
<dbReference type="SUPFAM" id="SSF51658">
    <property type="entry name" value="Xylose isomerase-like"/>
    <property type="match status" value="1"/>
</dbReference>
<dbReference type="RefSeq" id="WP_145072945.1">
    <property type="nucleotide sequence ID" value="NZ_CP036298.1"/>
</dbReference>
<accession>A0A518G0H3</accession>
<dbReference type="GO" id="GO:0016853">
    <property type="term" value="F:isomerase activity"/>
    <property type="evidence" value="ECO:0007669"/>
    <property type="project" value="UniProtKB-KW"/>
</dbReference>
<keyword evidence="1 4" id="KW-0413">Isomerase</keyword>
<dbReference type="PROSITE" id="PS51318">
    <property type="entry name" value="TAT"/>
    <property type="match status" value="1"/>
</dbReference>
<dbReference type="KEGG" id="ahel:Q31a_03190"/>
<dbReference type="EMBL" id="CP036298">
    <property type="protein sequence ID" value="QDV22040.1"/>
    <property type="molecule type" value="Genomic_DNA"/>
</dbReference>
<proteinExistence type="predicted"/>
<gene>
    <name evidence="4" type="ORF">Q31a_03190</name>
</gene>
<feature type="chain" id="PRO_5021888903" evidence="2">
    <location>
        <begin position="29"/>
        <end position="307"/>
    </location>
</feature>
<evidence type="ECO:0000256" key="1">
    <source>
        <dbReference type="ARBA" id="ARBA00023235"/>
    </source>
</evidence>
<evidence type="ECO:0000313" key="5">
    <source>
        <dbReference type="Proteomes" id="UP000318017"/>
    </source>
</evidence>
<keyword evidence="5" id="KW-1185">Reference proteome</keyword>
<dbReference type="Proteomes" id="UP000318017">
    <property type="component" value="Chromosome"/>
</dbReference>
<keyword evidence="2" id="KW-0732">Signal</keyword>
<dbReference type="InterPro" id="IPR050417">
    <property type="entry name" value="Sugar_Epim/Isomerase"/>
</dbReference>
<organism evidence="4 5">
    <name type="scientific">Aureliella helgolandensis</name>
    <dbReference type="NCBI Taxonomy" id="2527968"/>
    <lineage>
        <taxon>Bacteria</taxon>
        <taxon>Pseudomonadati</taxon>
        <taxon>Planctomycetota</taxon>
        <taxon>Planctomycetia</taxon>
        <taxon>Pirellulales</taxon>
        <taxon>Pirellulaceae</taxon>
        <taxon>Aureliella</taxon>
    </lineage>
</organism>
<dbReference type="Pfam" id="PF01261">
    <property type="entry name" value="AP_endonuc_2"/>
    <property type="match status" value="1"/>
</dbReference>
<sequence precursor="true">MQREYLSRRAFVGSASALALLAAAPQRAVLAGEVSHSSPPRRMFKTLKIGMVRVEGDLTTKFKAAKRAGFDGIELNSPGIDVEATKAAIAETGLVVDGSVCSTHWNIRHSSPDAAVRAQALADLQTALRETHAVGGHTVLLVVGKGEDGTEEEVWQRSIANIRQALPLCGELGMTIAIENVWNQFLYTHDGPDDQTADKFVKYVDEFDSPWVGMQFDIGNHWKYGDPASWIRQLGRRVVKLDIKGFSRAEQKFADITEDDLPWAEVRKALDDINFHGWVAAEVGGGDEERLGKIAKQIDNALNLSPG</sequence>
<dbReference type="PANTHER" id="PTHR43489">
    <property type="entry name" value="ISOMERASE"/>
    <property type="match status" value="1"/>
</dbReference>